<dbReference type="InterPro" id="IPR007111">
    <property type="entry name" value="NACHT_NTPase"/>
</dbReference>
<dbReference type="InterPro" id="IPR041210">
    <property type="entry name" value="NLRC5_atypical_Card"/>
</dbReference>
<dbReference type="PROSITE" id="PS51450">
    <property type="entry name" value="LRR"/>
    <property type="match status" value="1"/>
</dbReference>
<dbReference type="SMART" id="SM00368">
    <property type="entry name" value="LRR_RI"/>
    <property type="match status" value="11"/>
</dbReference>
<keyword evidence="1" id="KW-0433">Leucine-rich repeat</keyword>
<evidence type="ECO:0000256" key="2">
    <source>
        <dbReference type="ARBA" id="ARBA00022737"/>
    </source>
</evidence>
<keyword evidence="2" id="KW-0677">Repeat</keyword>
<dbReference type="PANTHER" id="PTHR47189:SF1">
    <property type="entry name" value="MHC CLASS II TRANSACTIVATOR"/>
    <property type="match status" value="1"/>
</dbReference>
<dbReference type="Gene3D" id="3.40.50.300">
    <property type="entry name" value="P-loop containing nucleotide triphosphate hydrolases"/>
    <property type="match status" value="1"/>
</dbReference>
<dbReference type="InterPro" id="IPR032675">
    <property type="entry name" value="LRR_dom_sf"/>
</dbReference>
<dbReference type="SMART" id="SM00367">
    <property type="entry name" value="LRR_CC"/>
    <property type="match status" value="8"/>
</dbReference>
<dbReference type="PROSITE" id="PS50837">
    <property type="entry name" value="NACHT"/>
    <property type="match status" value="1"/>
</dbReference>
<dbReference type="GO" id="GO:0005524">
    <property type="term" value="F:ATP binding"/>
    <property type="evidence" value="ECO:0007669"/>
    <property type="project" value="UniProtKB-KW"/>
</dbReference>
<comment type="caution">
    <text evidence="6">The sequence shown here is derived from an EMBL/GenBank/DDBJ whole genome shotgun (WGS) entry which is preliminary data.</text>
</comment>
<dbReference type="PANTHER" id="PTHR47189">
    <property type="entry name" value="MHC CLASS II TRANSACTIVATOR"/>
    <property type="match status" value="1"/>
</dbReference>
<keyword evidence="3" id="KW-0547">Nucleotide-binding</keyword>
<dbReference type="Pfam" id="PF18461">
    <property type="entry name" value="Atypical_Card"/>
    <property type="match status" value="1"/>
</dbReference>
<evidence type="ECO:0000313" key="6">
    <source>
        <dbReference type="EMBL" id="KAL0968171.1"/>
    </source>
</evidence>
<dbReference type="GO" id="GO:0009966">
    <property type="term" value="P:regulation of signal transduction"/>
    <property type="evidence" value="ECO:0007669"/>
    <property type="project" value="UniProtKB-ARBA"/>
</dbReference>
<gene>
    <name evidence="6" type="ORF">UPYG_G00263310</name>
</gene>
<dbReference type="SMART" id="SM00369">
    <property type="entry name" value="LRR_TYP"/>
    <property type="match status" value="3"/>
</dbReference>
<dbReference type="EMBL" id="JAGEUA010000008">
    <property type="protein sequence ID" value="KAL0968171.1"/>
    <property type="molecule type" value="Genomic_DNA"/>
</dbReference>
<dbReference type="InterPro" id="IPR003591">
    <property type="entry name" value="Leu-rich_rpt_typical-subtyp"/>
</dbReference>
<evidence type="ECO:0000256" key="3">
    <source>
        <dbReference type="ARBA" id="ARBA00022741"/>
    </source>
</evidence>
<dbReference type="Gene3D" id="1.10.533.20">
    <property type="match status" value="1"/>
</dbReference>
<dbReference type="Gene3D" id="3.80.10.10">
    <property type="entry name" value="Ribonuclease Inhibitor"/>
    <property type="match status" value="5"/>
</dbReference>
<evidence type="ECO:0000256" key="1">
    <source>
        <dbReference type="ARBA" id="ARBA00022614"/>
    </source>
</evidence>
<dbReference type="InterPro" id="IPR001611">
    <property type="entry name" value="Leu-rich_rpt"/>
</dbReference>
<dbReference type="SUPFAM" id="SSF52540">
    <property type="entry name" value="P-loop containing nucleoside triphosphate hydrolases"/>
    <property type="match status" value="1"/>
</dbReference>
<name>A0ABD0WRH3_UMBPY</name>
<dbReference type="InterPro" id="IPR006553">
    <property type="entry name" value="Leu-rich_rpt_Cys-con_subtyp"/>
</dbReference>
<dbReference type="Proteomes" id="UP001557470">
    <property type="component" value="Unassembled WGS sequence"/>
</dbReference>
<organism evidence="6 7">
    <name type="scientific">Umbra pygmaea</name>
    <name type="common">Eastern mudminnow</name>
    <dbReference type="NCBI Taxonomy" id="75934"/>
    <lineage>
        <taxon>Eukaryota</taxon>
        <taxon>Metazoa</taxon>
        <taxon>Chordata</taxon>
        <taxon>Craniata</taxon>
        <taxon>Vertebrata</taxon>
        <taxon>Euteleostomi</taxon>
        <taxon>Actinopterygii</taxon>
        <taxon>Neopterygii</taxon>
        <taxon>Teleostei</taxon>
        <taxon>Protacanthopterygii</taxon>
        <taxon>Esociformes</taxon>
        <taxon>Umbridae</taxon>
        <taxon>Umbra</taxon>
    </lineage>
</organism>
<dbReference type="SUPFAM" id="SSF52047">
    <property type="entry name" value="RNI-like"/>
    <property type="match status" value="4"/>
</dbReference>
<keyword evidence="7" id="KW-1185">Reference proteome</keyword>
<evidence type="ECO:0000259" key="5">
    <source>
        <dbReference type="PROSITE" id="PS50837"/>
    </source>
</evidence>
<dbReference type="Pfam" id="PF17776">
    <property type="entry name" value="NLRC4_HD2"/>
    <property type="match status" value="1"/>
</dbReference>
<evidence type="ECO:0000256" key="4">
    <source>
        <dbReference type="ARBA" id="ARBA00022840"/>
    </source>
</evidence>
<protein>
    <recommendedName>
        <fullName evidence="5">NACHT domain-containing protein</fullName>
    </recommendedName>
</protein>
<accession>A0ABD0WRH3</accession>
<dbReference type="InterPro" id="IPR041267">
    <property type="entry name" value="NLRP_HD2"/>
</dbReference>
<dbReference type="InterPro" id="IPR027417">
    <property type="entry name" value="P-loop_NTPase"/>
</dbReference>
<dbReference type="Pfam" id="PF05729">
    <property type="entry name" value="NACHT"/>
    <property type="match status" value="1"/>
</dbReference>
<feature type="domain" description="NACHT" evidence="5">
    <location>
        <begin position="230"/>
        <end position="369"/>
    </location>
</feature>
<proteinExistence type="predicted"/>
<dbReference type="Pfam" id="PF13516">
    <property type="entry name" value="LRR_6"/>
    <property type="match status" value="5"/>
</dbReference>
<keyword evidence="4" id="KW-0067">ATP-binding</keyword>
<sequence length="1855" mass="205959">MAMEDVEVEDIQNVLSQETLELVDILIRKESDFLTKLFGMMESKARERLMQLVTPRERIWGLLKYFTDADSAICRQFLHIVCMGCDMPMRLESRLMSVAGPVTSDNWPTPASEPPLLSDPVVEENNSHSLLDEHIPSQESRVKRPRLDHVESYKASATTFLLQRCKRVMQGVVKEVCLEETWVTLRHKSPVRHRDKCDGGQSPSEHQERCEEAPVEYKVTVESLLRSRAQVTLLLGAAGSGKTLLMHCLGQRWAQGGFPCFQLLFLLEFRQLNLIVRPLSLKELLFCFFLHPDGGEEEGIAVLDFILENPEKICFIFDGYDEFHTKITHVGSPGNPFDPHRPAPMAEQISGLCSGRIFPGCTILITCRPRDVTDLENSVDCIRIGWLLGFNRSNVKEYAENYFKDSGDDLKEKAVGNLLSSQQLLTMSYLPALCHICCICLEHMFSTGMPQLPTTLTQVYLQILCAFLGRCPGSNPPLLEKHCAEVTRLSRLAMWGMEESKIVFVSKDIQTDLLDFANKTGLFSQVDLTHEDGSKGQGYVFMHLTMQEFLSALHIMTSEDITEAQLRKKFNLKTRWTTKSDPKTVFTDSLHLYVCGLAAPTCSSYLLQLVRGAGAMGWVKKRQTLVLKLLRGLAGSTTLTGPKVVELCHCVQETQDAQLAREVVESRTCFELRNIRLDPIDLDAVAYVVSSAGIGFGLDFGACSMELECLDILPRCQHINSLIFRSRKYGDKFAEKLSCILPRLPTLKRFEFTGSSLTDVGAAKLAEALESCPQIKELNFSDNSLKDRGVQEIAAILPKLHSLTSVLLGKNGCSLESNYTLLENMTSCSSFQGLYADSTNHINVLFSPSSDSKGSKTGLTVSLLNCRFTADQMNRLCQLLARCSDLSELDLSGCMKADTLKVLTDSLHKLNISKHILLNGSAKSAEELMVLTRFLSLSPDVVEVNIRLQDPVNVSILFTGQMEKHKISKKLYLIGCGLRSTHLVRLCRSLNGCSALTLLDISNNYLGNNGLKKLLELLPQLSTIQEINVSDNGVSMEGVVHLASRLCSQRNMSEVNVSHGGQKKLFLIFHSNRRIQPEGLKTPPDMEHFKKLSVTHSRVEPSDMTKLCSRLVQASGPIELDFSHGSLEDDTLESLLRNLPKMTSLQLLNMNHVQMSTNGALLLVRSLVDCQHVRAVELSPQGDAFIKFSIMKTDKTTCRLTQFELTTGDVEKLAGILEQCPRLSELDLSNNLLRDEGVKSLIDSLPRLQIASSLILNDNKFTQMGALYLVDTVTTCEKVVAVEVSLGTEERSVIRFEQQSDFGKSLSLRECNFGRDHLQRLTDILKRCAAHLVKLSSCNIGLSVEVIEDLVNQLRCGNIQCYVSIEESWITAEAAVNLVSCCLSRNPNIHTIRVNKTTMHIILEECTKTTTTSLSESDPTDMAGSLSTETISLVNCSVEGHHLVSLQTVFNRCVLLQELELSHNRLGRMGAELLCSVIPSFPSLRKLSLESKETSEDIILLLANGLVQSKSIECLNLSGHVISDRAAVCLAETLKNMPSLRSINLSHCYGWTQAGALDLFRGLGLCISLEVICLESVQLDEKSTECLAKGLQAMSSLKRLNLNKTVTMAMGFPGEKATLILLASLEGLNRLEEIELEGLRMSETGVQMLIKHLHTWRDLRKISLSENHISDQAGEKLVHALAMCTALEELNLSRNNLSLASAAKMGQVLPTLSHLKVLDLSENRIGTLGAASISKALSFMKYLKKIHLTSIGTSELSGLAESLVHCACAEDVSFAWNSCGDDVAMKLSEVLPQCQKLRRLDLESNSISTLGAEALARSLRSCSSVEVIRLWRNVISNSDAQRLRQKEKRLNFSPT</sequence>
<evidence type="ECO:0000313" key="7">
    <source>
        <dbReference type="Proteomes" id="UP001557470"/>
    </source>
</evidence>
<reference evidence="6 7" key="1">
    <citation type="submission" date="2024-06" db="EMBL/GenBank/DDBJ databases">
        <authorList>
            <person name="Pan Q."/>
            <person name="Wen M."/>
            <person name="Jouanno E."/>
            <person name="Zahm M."/>
            <person name="Klopp C."/>
            <person name="Cabau C."/>
            <person name="Louis A."/>
            <person name="Berthelot C."/>
            <person name="Parey E."/>
            <person name="Roest Crollius H."/>
            <person name="Montfort J."/>
            <person name="Robinson-Rechavi M."/>
            <person name="Bouchez O."/>
            <person name="Lampietro C."/>
            <person name="Lopez Roques C."/>
            <person name="Donnadieu C."/>
            <person name="Postlethwait J."/>
            <person name="Bobe J."/>
            <person name="Verreycken H."/>
            <person name="Guiguen Y."/>
        </authorList>
    </citation>
    <scope>NUCLEOTIDE SEQUENCE [LARGE SCALE GENOMIC DNA]</scope>
    <source>
        <strain evidence="6">Up_M1</strain>
        <tissue evidence="6">Testis</tissue>
    </source>
</reference>